<name>A0AAU6TUU7_UNCXX</name>
<sequence length="77" mass="8811">MSKDIEYCKQAIDLFSRVPGDDYCPGKLPPDNNTEAIVFNQTLPLSHLLDNNYNLDMIVDWLCDKIDNALNIIKEPK</sequence>
<dbReference type="EMBL" id="CP095362">
    <property type="protein sequence ID" value="XAG65516.1"/>
    <property type="molecule type" value="Genomic_DNA"/>
</dbReference>
<gene>
    <name evidence="1" type="ORF">MRM81_00180</name>
</gene>
<dbReference type="AlphaFoldDB" id="A0AAU6TUU7"/>
<protein>
    <submittedName>
        <fullName evidence="1">Uncharacterized protein</fullName>
    </submittedName>
</protein>
<organism evidence="1">
    <name type="scientific">bacterium 19GA11TI05</name>
    <dbReference type="NCBI Taxonomy" id="2920688"/>
    <lineage>
        <taxon>Bacteria</taxon>
    </lineage>
</organism>
<reference evidence="1" key="1">
    <citation type="submission" date="2022-03" db="EMBL/GenBank/DDBJ databases">
        <title>Sea Food Isolates.</title>
        <authorList>
            <person name="Li c."/>
        </authorList>
    </citation>
    <scope>NUCLEOTIDE SEQUENCE</scope>
    <source>
        <strain evidence="1">19GA11TI05</strain>
    </source>
</reference>
<proteinExistence type="predicted"/>
<evidence type="ECO:0000313" key="1">
    <source>
        <dbReference type="EMBL" id="XAG65516.1"/>
    </source>
</evidence>
<accession>A0AAU6TUU7</accession>